<evidence type="ECO:0000256" key="2">
    <source>
        <dbReference type="SAM" id="Phobius"/>
    </source>
</evidence>
<evidence type="ECO:0000259" key="3">
    <source>
        <dbReference type="PROSITE" id="PS50089"/>
    </source>
</evidence>
<dbReference type="SMART" id="SM00320">
    <property type="entry name" value="WD40"/>
    <property type="match status" value="3"/>
</dbReference>
<dbReference type="InterPro" id="IPR015943">
    <property type="entry name" value="WD40/YVTN_repeat-like_dom_sf"/>
</dbReference>
<keyword evidence="1" id="KW-0863">Zinc-finger</keyword>
<dbReference type="InterPro" id="IPR001841">
    <property type="entry name" value="Znf_RING"/>
</dbReference>
<dbReference type="InterPro" id="IPR051959">
    <property type="entry name" value="PAK1-Kinase_Regulator"/>
</dbReference>
<dbReference type="SMART" id="SM00184">
    <property type="entry name" value="RING"/>
    <property type="match status" value="1"/>
</dbReference>
<protein>
    <recommendedName>
        <fullName evidence="3">RING-type domain-containing protein</fullName>
    </recommendedName>
</protein>
<dbReference type="AlphaFoldDB" id="A0AAV0YME5"/>
<dbReference type="InterPro" id="IPR036322">
    <property type="entry name" value="WD40_repeat_dom_sf"/>
</dbReference>
<feature type="domain" description="RING-type" evidence="3">
    <location>
        <begin position="380"/>
        <end position="422"/>
    </location>
</feature>
<feature type="transmembrane region" description="Helical" evidence="2">
    <location>
        <begin position="241"/>
        <end position="264"/>
    </location>
</feature>
<dbReference type="SUPFAM" id="SSF50978">
    <property type="entry name" value="WD40 repeat-like"/>
    <property type="match status" value="1"/>
</dbReference>
<evidence type="ECO:0000313" key="4">
    <source>
        <dbReference type="EMBL" id="CAI8586433.1"/>
    </source>
</evidence>
<proteinExistence type="predicted"/>
<dbReference type="Gene3D" id="2.130.10.10">
    <property type="entry name" value="YVTN repeat-like/Quinoprotein amine dehydrogenase"/>
    <property type="match status" value="1"/>
</dbReference>
<dbReference type="CDD" id="cd16461">
    <property type="entry name" value="RING-H2_EL5-like"/>
    <property type="match status" value="1"/>
</dbReference>
<dbReference type="SUPFAM" id="SSF57850">
    <property type="entry name" value="RING/U-box"/>
    <property type="match status" value="1"/>
</dbReference>
<evidence type="ECO:0000256" key="1">
    <source>
        <dbReference type="PROSITE-ProRule" id="PRU00175"/>
    </source>
</evidence>
<dbReference type="GO" id="GO:0008270">
    <property type="term" value="F:zinc ion binding"/>
    <property type="evidence" value="ECO:0007669"/>
    <property type="project" value="UniProtKB-KW"/>
</dbReference>
<dbReference type="Pfam" id="PF13639">
    <property type="entry name" value="zf-RING_2"/>
    <property type="match status" value="1"/>
</dbReference>
<evidence type="ECO:0000313" key="5">
    <source>
        <dbReference type="Proteomes" id="UP001157006"/>
    </source>
</evidence>
<organism evidence="4 5">
    <name type="scientific">Vicia faba</name>
    <name type="common">Broad bean</name>
    <name type="synonym">Faba vulgaris</name>
    <dbReference type="NCBI Taxonomy" id="3906"/>
    <lineage>
        <taxon>Eukaryota</taxon>
        <taxon>Viridiplantae</taxon>
        <taxon>Streptophyta</taxon>
        <taxon>Embryophyta</taxon>
        <taxon>Tracheophyta</taxon>
        <taxon>Spermatophyta</taxon>
        <taxon>Magnoliopsida</taxon>
        <taxon>eudicotyledons</taxon>
        <taxon>Gunneridae</taxon>
        <taxon>Pentapetalae</taxon>
        <taxon>rosids</taxon>
        <taxon>fabids</taxon>
        <taxon>Fabales</taxon>
        <taxon>Fabaceae</taxon>
        <taxon>Papilionoideae</taxon>
        <taxon>50 kb inversion clade</taxon>
        <taxon>NPAAA clade</taxon>
        <taxon>Hologalegina</taxon>
        <taxon>IRL clade</taxon>
        <taxon>Fabeae</taxon>
        <taxon>Vicia</taxon>
    </lineage>
</organism>
<dbReference type="PANTHER" id="PTHR44675:SF1">
    <property type="entry name" value="P21-ACTIVATED PROTEIN KINASE-INTERACTING PROTEIN 1"/>
    <property type="match status" value="1"/>
</dbReference>
<dbReference type="PROSITE" id="PS50089">
    <property type="entry name" value="ZF_RING_2"/>
    <property type="match status" value="1"/>
</dbReference>
<dbReference type="InterPro" id="IPR001680">
    <property type="entry name" value="WD40_rpt"/>
</dbReference>
<dbReference type="Pfam" id="PF00400">
    <property type="entry name" value="WD40"/>
    <property type="match status" value="2"/>
</dbReference>
<dbReference type="PANTHER" id="PTHR44675">
    <property type="entry name" value="PAK1 INTERACTING PROTEIN 1"/>
    <property type="match status" value="1"/>
</dbReference>
<keyword evidence="2" id="KW-0812">Transmembrane</keyword>
<keyword evidence="2" id="KW-1133">Transmembrane helix</keyword>
<keyword evidence="5" id="KW-1185">Reference proteome</keyword>
<dbReference type="InterPro" id="IPR013083">
    <property type="entry name" value="Znf_RING/FYVE/PHD"/>
</dbReference>
<reference evidence="4 5" key="1">
    <citation type="submission" date="2023-01" db="EMBL/GenBank/DDBJ databases">
        <authorList>
            <person name="Kreplak J."/>
        </authorList>
    </citation>
    <scope>NUCLEOTIDE SEQUENCE [LARGE SCALE GENOMIC DNA]</scope>
</reference>
<keyword evidence="2" id="KW-0472">Membrane</keyword>
<gene>
    <name evidence="4" type="ORF">VFH_I254400</name>
</gene>
<keyword evidence="1" id="KW-0479">Metal-binding</keyword>
<dbReference type="Gene3D" id="3.30.40.10">
    <property type="entry name" value="Zinc/RING finger domain, C3HC4 (zinc finger)"/>
    <property type="match status" value="1"/>
</dbReference>
<name>A0AAV0YME5_VICFA</name>
<keyword evidence="1" id="KW-0862">Zinc</keyword>
<dbReference type="EMBL" id="OX451736">
    <property type="protein sequence ID" value="CAI8586433.1"/>
    <property type="molecule type" value="Genomic_DNA"/>
</dbReference>
<dbReference type="Proteomes" id="UP001157006">
    <property type="component" value="Chromosome 1L"/>
</dbReference>
<accession>A0AAV0YME5</accession>
<sequence>MSEKRRISLVACSYERFIWGFTLNPNKQTLNPLFSYPSHLSLIKFVAISGSVVASGGSDDTIQLYNLSAASSLGSLTHHSSTVTALSFYSPPHLPFPRNLVSADADGSLAIFDADGFVHLKTLPVHKKAINDLALHPSGKLSLTVSRDNYFAMVNLVRGRRSFCCRLDKEASIVRFDASGDSFFMVVDKVVSVHQAEDARLLLELQCQNRVLCAAPARVILYCIHVLQLLWREFIKVMERILFAVFTCVLALGGSIIGTIGGAIKGQTTEAGFLDGACKGAIGGAIATIEFMSLASDGESFSKVALLTSLLNRKVFMEWICPTVAQAYINSVEGAYGGVVSDIYDSMGVKGMSQTCIMKLPFHKFNSSDKIMKLYNESCCSICFQDFENGELVRILPKCCHIYHLECIDKWLVQQGSCPICRTYILQ</sequence>